<dbReference type="Proteomes" id="UP000580250">
    <property type="component" value="Unassembled WGS sequence"/>
</dbReference>
<gene>
    <name evidence="2" type="ORF">MENT_LOCUS43652</name>
</gene>
<keyword evidence="1" id="KW-0472">Membrane</keyword>
<evidence type="ECO:0000313" key="3">
    <source>
        <dbReference type="Proteomes" id="UP000580250"/>
    </source>
</evidence>
<accession>A0A6V7WUU6</accession>
<proteinExistence type="predicted"/>
<comment type="caution">
    <text evidence="2">The sequence shown here is derived from an EMBL/GenBank/DDBJ whole genome shotgun (WGS) entry which is preliminary data.</text>
</comment>
<sequence length="304" mass="34177">MIKIFFTKLCHKLLFFDTIICLLLGLLLYLFPKFVGDFVLQRSTDGVHWHLLRCVGGHLLASTFFSRSSGSTHSTSLIRSACIVMRLLSGVLCSFIFLHTLSVHPNLVHPVLIRTLISLSLGCALLYIILLLVSGWPVESDQLKPFECSERAVIQGIHGALYQLDTIAAVSIGLAWISSPQWLLNGQVSLTLDASHELCGRLMGLFFVCSHVISAHAMHIRSHSDLAIAAETRAVLCIFILSAQIWSQIAYTKDWSGKHWIGISLFSTWTVIAVMYRLYLWTFMKSPLYQTQDRDLREGTKKQI</sequence>
<organism evidence="2 3">
    <name type="scientific">Meloidogyne enterolobii</name>
    <name type="common">Root-knot nematode worm</name>
    <name type="synonym">Meloidogyne mayaguensis</name>
    <dbReference type="NCBI Taxonomy" id="390850"/>
    <lineage>
        <taxon>Eukaryota</taxon>
        <taxon>Metazoa</taxon>
        <taxon>Ecdysozoa</taxon>
        <taxon>Nematoda</taxon>
        <taxon>Chromadorea</taxon>
        <taxon>Rhabditida</taxon>
        <taxon>Tylenchina</taxon>
        <taxon>Tylenchomorpha</taxon>
        <taxon>Tylenchoidea</taxon>
        <taxon>Meloidogynidae</taxon>
        <taxon>Meloidogyninae</taxon>
        <taxon>Meloidogyne</taxon>
    </lineage>
</organism>
<evidence type="ECO:0000313" key="2">
    <source>
        <dbReference type="EMBL" id="CAD2190834.1"/>
    </source>
</evidence>
<keyword evidence="1" id="KW-1133">Transmembrane helix</keyword>
<dbReference type="OrthoDB" id="10006207at2759"/>
<keyword evidence="1" id="KW-0812">Transmembrane</keyword>
<evidence type="ECO:0000256" key="1">
    <source>
        <dbReference type="SAM" id="Phobius"/>
    </source>
</evidence>
<protein>
    <submittedName>
        <fullName evidence="2">Uncharacterized protein</fullName>
    </submittedName>
</protein>
<dbReference type="EMBL" id="CAJEWN010000837">
    <property type="protein sequence ID" value="CAD2190834.1"/>
    <property type="molecule type" value="Genomic_DNA"/>
</dbReference>
<feature type="transmembrane region" description="Helical" evidence="1">
    <location>
        <begin position="12"/>
        <end position="31"/>
    </location>
</feature>
<feature type="transmembrane region" description="Helical" evidence="1">
    <location>
        <begin position="259"/>
        <end position="280"/>
    </location>
</feature>
<feature type="transmembrane region" description="Helical" evidence="1">
    <location>
        <begin position="111"/>
        <end position="138"/>
    </location>
</feature>
<dbReference type="AlphaFoldDB" id="A0A6V7WUU6"/>
<feature type="transmembrane region" description="Helical" evidence="1">
    <location>
        <begin position="226"/>
        <end position="247"/>
    </location>
</feature>
<feature type="transmembrane region" description="Helical" evidence="1">
    <location>
        <begin position="159"/>
        <end position="178"/>
    </location>
</feature>
<name>A0A6V7WUU6_MELEN</name>
<feature type="transmembrane region" description="Helical" evidence="1">
    <location>
        <begin position="77"/>
        <end position="99"/>
    </location>
</feature>
<feature type="transmembrane region" description="Helical" evidence="1">
    <location>
        <begin position="47"/>
        <end position="65"/>
    </location>
</feature>
<reference evidence="2 3" key="1">
    <citation type="submission" date="2020-08" db="EMBL/GenBank/DDBJ databases">
        <authorList>
            <person name="Koutsovoulos G."/>
            <person name="Danchin GJ E."/>
        </authorList>
    </citation>
    <scope>NUCLEOTIDE SEQUENCE [LARGE SCALE GENOMIC DNA]</scope>
</reference>
<feature type="transmembrane region" description="Helical" evidence="1">
    <location>
        <begin position="198"/>
        <end position="219"/>
    </location>
</feature>